<feature type="region of interest" description="Disordered" evidence="1">
    <location>
        <begin position="162"/>
        <end position="199"/>
    </location>
</feature>
<dbReference type="OrthoDB" id="3562377at2759"/>
<protein>
    <submittedName>
        <fullName evidence="2">Uncharacterized protein</fullName>
    </submittedName>
</protein>
<gene>
    <name evidence="2" type="ORF">B2J93_5548</name>
</gene>
<reference evidence="2 3" key="1">
    <citation type="submission" date="2017-04" db="EMBL/GenBank/DDBJ databases">
        <title>Draft genome sequence of Marssonina coronaria NL1: causal agent of apple blotch.</title>
        <authorList>
            <person name="Cheng Q."/>
        </authorList>
    </citation>
    <scope>NUCLEOTIDE SEQUENCE [LARGE SCALE GENOMIC DNA]</scope>
    <source>
        <strain evidence="2 3">NL1</strain>
    </source>
</reference>
<name>A0A218Z013_9HELO</name>
<comment type="caution">
    <text evidence="2">The sequence shown here is derived from an EMBL/GenBank/DDBJ whole genome shotgun (WGS) entry which is preliminary data.</text>
</comment>
<dbReference type="EMBL" id="MZNU01000281">
    <property type="protein sequence ID" value="OWP01268.1"/>
    <property type="molecule type" value="Genomic_DNA"/>
</dbReference>
<feature type="compositionally biased region" description="Polar residues" evidence="1">
    <location>
        <begin position="176"/>
        <end position="192"/>
    </location>
</feature>
<evidence type="ECO:0000313" key="3">
    <source>
        <dbReference type="Proteomes" id="UP000242519"/>
    </source>
</evidence>
<accession>A0A218Z013</accession>
<dbReference type="Proteomes" id="UP000242519">
    <property type="component" value="Unassembled WGS sequence"/>
</dbReference>
<evidence type="ECO:0000313" key="2">
    <source>
        <dbReference type="EMBL" id="OWP01268.1"/>
    </source>
</evidence>
<organism evidence="2 3">
    <name type="scientific">Diplocarpon coronariae</name>
    <dbReference type="NCBI Taxonomy" id="2795749"/>
    <lineage>
        <taxon>Eukaryota</taxon>
        <taxon>Fungi</taxon>
        <taxon>Dikarya</taxon>
        <taxon>Ascomycota</taxon>
        <taxon>Pezizomycotina</taxon>
        <taxon>Leotiomycetes</taxon>
        <taxon>Helotiales</taxon>
        <taxon>Drepanopezizaceae</taxon>
        <taxon>Diplocarpon</taxon>
    </lineage>
</organism>
<sequence>MARIASLDQRPSPSFSNFSNFGDVRNSFVSKFNPDRSYGGIGQAILLPPMDPVEPRLDIFSYPESLLPANNLAVPANHLGLRSISSETQDIEMTTPALSRRQSQFHGMQLGIAKTSNPQFEACSYTRDTTLIESYITNHVTDAAFNSSRPYARLPVSDLLNGPTGPSGWGGHQHESQQAANQSSTINNNSRNGFDFPMTISRTSSTRSVLSSISSDSTIRPPFNIAEERCFLLNTLYHTCLDATASYAASLLPTSRHRHNQLPRHRHNQARFHPYTPPRSGYSRDGASNARPASLMDNISTISTHMWRKARCDDMAPHRAEAEAVRGMRDLYSWSEVVARGLDGEGIDDWRARGGGDGAGEETEDLGIRVGRAAKKLCQWLGDGQALHECHGLTRELRDLSEREALGGWISEIDDESDSAGDTC</sequence>
<feature type="compositionally biased region" description="Basic residues" evidence="1">
    <location>
        <begin position="261"/>
        <end position="270"/>
    </location>
</feature>
<keyword evidence="3" id="KW-1185">Reference proteome</keyword>
<feature type="region of interest" description="Disordered" evidence="1">
    <location>
        <begin position="261"/>
        <end position="287"/>
    </location>
</feature>
<dbReference type="AlphaFoldDB" id="A0A218Z013"/>
<dbReference type="InParanoid" id="A0A218Z013"/>
<proteinExistence type="predicted"/>
<evidence type="ECO:0000256" key="1">
    <source>
        <dbReference type="SAM" id="MobiDB-lite"/>
    </source>
</evidence>